<dbReference type="Gene3D" id="2.40.50.140">
    <property type="entry name" value="Nucleic acid-binding proteins"/>
    <property type="match status" value="1"/>
</dbReference>
<dbReference type="AlphaFoldDB" id="A0A5M6ZC14"/>
<evidence type="ECO:0000313" key="11">
    <source>
        <dbReference type="Proteomes" id="UP000325122"/>
    </source>
</evidence>
<dbReference type="Proteomes" id="UP000325122">
    <property type="component" value="Unassembled WGS sequence"/>
</dbReference>
<evidence type="ECO:0000259" key="9">
    <source>
        <dbReference type="PROSITE" id="PS50126"/>
    </source>
</evidence>
<dbReference type="HAMAP" id="MF_01895">
    <property type="entry name" value="RNase_R"/>
    <property type="match status" value="1"/>
</dbReference>
<dbReference type="RefSeq" id="WP_150023887.1">
    <property type="nucleotide sequence ID" value="NZ_VWOJ01000004.1"/>
</dbReference>
<dbReference type="EMBL" id="VWOJ01000004">
    <property type="protein sequence ID" value="KAA5801700.1"/>
    <property type="molecule type" value="Genomic_DNA"/>
</dbReference>
<dbReference type="InterPro" id="IPR001900">
    <property type="entry name" value="RNase_II/R"/>
</dbReference>
<evidence type="ECO:0000256" key="4">
    <source>
        <dbReference type="ARBA" id="ARBA00022801"/>
    </source>
</evidence>
<proteinExistence type="inferred from homology"/>
<dbReference type="PROSITE" id="PS50126">
    <property type="entry name" value="S1"/>
    <property type="match status" value="1"/>
</dbReference>
<dbReference type="InterPro" id="IPR040476">
    <property type="entry name" value="CSD2"/>
</dbReference>
<evidence type="ECO:0000256" key="1">
    <source>
        <dbReference type="ARBA" id="ARBA00001849"/>
    </source>
</evidence>
<comment type="caution">
    <text evidence="10">The sequence shown here is derived from an EMBL/GenBank/DDBJ whole genome shotgun (WGS) entry which is preliminary data.</text>
</comment>
<keyword evidence="4 7" id="KW-0378">Hydrolase</keyword>
<sequence>MSRDPYEEHGFTRKGLIEAVKLGEGRFTKRELARALGLSGDQKRALKDALRELETEGAIRKTGAKAYDLTGGLPAVSVLEVYDRDVDGEFLCRPVKAELQGPVIRLVPEKKSGRSRPAGVGDRVLARLTPDEEGGYDAEVMRVLGQASERILCVLRQSGPGEARLVPVDRRARHELVPARGETRKASDGDLVSVRIASERRFGLKTAVIEEVIGSANSPRAGSIIAMAEHGVPDGFSDAELKEVEAVRPVSMGRRTDLRDVPLITIDPQDARDHDDAVWAAPDEDPANSGGWIVIVAIADVAAYVRCGSALDRGARKRGVSVYLPDRVVPMLPERLSNDLCSLKEGEERPCLAVRMVFDRDGAKKGHTVMRGWMRSAAKLSYEEAQDAIDGRGKGKAETLLEDVLKPLWGAYGALRRARSRREPLEIDAPERKIVIGEDGSVQGVKLRERFDAHKLIEEMMIQANVAAAEALEDKRTPQIYRIHDEPGTQKLDNLAEFLPQVGLKWARGDRVTPARFNVVLKAAEGSEHYETVNEVVLRSQSQAVYDVNNIGHFGLNLGRYSHFTSPIRRYADLTIHRALIRAYGLGDDGQSDEERSELEAIAEETSANERRAMAAERDAVDRFIASWLSARTGGEFDGRITGVTRFGLFVRLDETGADGLCPISQLGEEYFAHDESAHSLIGQKTGGRFRLGMRVKVRLVEATPVTGGLIFDMLTPPEPGRPDQGRGHARSGSRGFERRGRGSQKKSHGRRKR</sequence>
<dbReference type="InterPro" id="IPR022966">
    <property type="entry name" value="RNase_II/R_CS"/>
</dbReference>
<dbReference type="InterPro" id="IPR004476">
    <property type="entry name" value="RNase_II/RNase_R"/>
</dbReference>
<dbReference type="PROSITE" id="PS01175">
    <property type="entry name" value="RIBONUCLEASE_II"/>
    <property type="match status" value="1"/>
</dbReference>
<dbReference type="NCBIfam" id="TIGR02063">
    <property type="entry name" value="RNase_R"/>
    <property type="match status" value="1"/>
</dbReference>
<evidence type="ECO:0000256" key="3">
    <source>
        <dbReference type="ARBA" id="ARBA00022722"/>
    </source>
</evidence>
<evidence type="ECO:0000256" key="8">
    <source>
        <dbReference type="SAM" id="MobiDB-lite"/>
    </source>
</evidence>
<comment type="catalytic activity">
    <reaction evidence="1 7">
        <text>Exonucleolytic cleavage in the 3'- to 5'-direction to yield nucleoside 5'-phosphates.</text>
        <dbReference type="EC" id="3.1.13.1"/>
    </reaction>
</comment>
<keyword evidence="2 7" id="KW-0963">Cytoplasm</keyword>
<dbReference type="InterPro" id="IPR003029">
    <property type="entry name" value="S1_domain"/>
</dbReference>
<keyword evidence="5 7" id="KW-0269">Exonuclease</keyword>
<dbReference type="PANTHER" id="PTHR23355">
    <property type="entry name" value="RIBONUCLEASE"/>
    <property type="match status" value="1"/>
</dbReference>
<accession>A0A5M6ZC14</accession>
<dbReference type="PANTHER" id="PTHR23355:SF9">
    <property type="entry name" value="DIS3-LIKE EXONUCLEASE 2"/>
    <property type="match status" value="1"/>
</dbReference>
<dbReference type="SMART" id="SM00955">
    <property type="entry name" value="RNB"/>
    <property type="match status" value="1"/>
</dbReference>
<evidence type="ECO:0000256" key="5">
    <source>
        <dbReference type="ARBA" id="ARBA00022839"/>
    </source>
</evidence>
<dbReference type="SMART" id="SM00316">
    <property type="entry name" value="S1"/>
    <property type="match status" value="1"/>
</dbReference>
<comment type="function">
    <text evidence="7">3'-5' exoribonuclease that releases 5'-nucleoside monophosphates and is involved in maturation of structured RNAs.</text>
</comment>
<dbReference type="InterPro" id="IPR050180">
    <property type="entry name" value="RNR_Ribonuclease"/>
</dbReference>
<feature type="region of interest" description="Disordered" evidence="8">
    <location>
        <begin position="712"/>
        <end position="754"/>
    </location>
</feature>
<evidence type="ECO:0000256" key="7">
    <source>
        <dbReference type="HAMAP-Rule" id="MF_01895"/>
    </source>
</evidence>
<feature type="domain" description="S1 motif" evidence="9">
    <location>
        <begin position="634"/>
        <end position="715"/>
    </location>
</feature>
<dbReference type="Pfam" id="PF17876">
    <property type="entry name" value="CSD2"/>
    <property type="match status" value="1"/>
</dbReference>
<comment type="similarity">
    <text evidence="7">Belongs to the RNR ribonuclease family. RNase R subfamily.</text>
</comment>
<gene>
    <name evidence="7 10" type="primary">rnr</name>
    <name evidence="10" type="ORF">F1654_12505</name>
</gene>
<name>A0A5M6ZC14_9PROT</name>
<dbReference type="NCBIfam" id="TIGR00358">
    <property type="entry name" value="3_prime_RNase"/>
    <property type="match status" value="1"/>
</dbReference>
<dbReference type="GO" id="GO:0008859">
    <property type="term" value="F:exoribonuclease II activity"/>
    <property type="evidence" value="ECO:0007669"/>
    <property type="project" value="UniProtKB-UniRule"/>
</dbReference>
<dbReference type="GO" id="GO:0003723">
    <property type="term" value="F:RNA binding"/>
    <property type="evidence" value="ECO:0007669"/>
    <property type="project" value="UniProtKB-UniRule"/>
</dbReference>
<reference evidence="10 11" key="1">
    <citation type="submission" date="2019-09" db="EMBL/GenBank/DDBJ databases">
        <authorList>
            <person name="Kevbrin V."/>
            <person name="Grouzdev D.S."/>
        </authorList>
    </citation>
    <scope>NUCLEOTIDE SEQUENCE [LARGE SCALE GENOMIC DNA]</scope>
    <source>
        <strain evidence="10 11">G-192</strain>
    </source>
</reference>
<keyword evidence="3 7" id="KW-0540">Nuclease</keyword>
<feature type="compositionally biased region" description="Basic residues" evidence="8">
    <location>
        <begin position="742"/>
        <end position="754"/>
    </location>
</feature>
<dbReference type="EC" id="3.1.13.1" evidence="7"/>
<evidence type="ECO:0000313" key="10">
    <source>
        <dbReference type="EMBL" id="KAA5801700.1"/>
    </source>
</evidence>
<dbReference type="Pfam" id="PF00773">
    <property type="entry name" value="RNB"/>
    <property type="match status" value="1"/>
</dbReference>
<keyword evidence="11" id="KW-1185">Reference proteome</keyword>
<evidence type="ECO:0000256" key="2">
    <source>
        <dbReference type="ARBA" id="ARBA00022490"/>
    </source>
</evidence>
<dbReference type="SUPFAM" id="SSF50249">
    <property type="entry name" value="Nucleic acid-binding proteins"/>
    <property type="match status" value="2"/>
</dbReference>
<keyword evidence="6 7" id="KW-0694">RNA-binding</keyword>
<comment type="subcellular location">
    <subcellularLocation>
        <location evidence="7">Cytoplasm</location>
    </subcellularLocation>
</comment>
<dbReference type="GO" id="GO:0005829">
    <property type="term" value="C:cytosol"/>
    <property type="evidence" value="ECO:0007669"/>
    <property type="project" value="TreeGrafter"/>
</dbReference>
<dbReference type="GO" id="GO:0006402">
    <property type="term" value="P:mRNA catabolic process"/>
    <property type="evidence" value="ECO:0007669"/>
    <property type="project" value="TreeGrafter"/>
</dbReference>
<dbReference type="CDD" id="cd04471">
    <property type="entry name" value="S1_RNase_R"/>
    <property type="match status" value="1"/>
</dbReference>
<dbReference type="Pfam" id="PF00575">
    <property type="entry name" value="S1"/>
    <property type="match status" value="1"/>
</dbReference>
<organism evidence="10 11">
    <name type="scientific">Alkalicaulis satelles</name>
    <dbReference type="NCBI Taxonomy" id="2609175"/>
    <lineage>
        <taxon>Bacteria</taxon>
        <taxon>Pseudomonadati</taxon>
        <taxon>Pseudomonadota</taxon>
        <taxon>Alphaproteobacteria</taxon>
        <taxon>Maricaulales</taxon>
        <taxon>Maricaulaceae</taxon>
        <taxon>Alkalicaulis</taxon>
    </lineage>
</organism>
<dbReference type="InterPro" id="IPR011805">
    <property type="entry name" value="RNase_R"/>
</dbReference>
<evidence type="ECO:0000256" key="6">
    <source>
        <dbReference type="ARBA" id="ARBA00022884"/>
    </source>
</evidence>
<protein>
    <recommendedName>
        <fullName evidence="7">Ribonuclease R</fullName>
        <shortName evidence="7">RNase R</shortName>
        <ecNumber evidence="7">3.1.13.1</ecNumber>
    </recommendedName>
</protein>
<dbReference type="InterPro" id="IPR012340">
    <property type="entry name" value="NA-bd_OB-fold"/>
</dbReference>